<dbReference type="EMBL" id="CP002536">
    <property type="protein sequence ID" value="ADY25465.1"/>
    <property type="molecule type" value="Genomic_DNA"/>
</dbReference>
<keyword evidence="3" id="KW-1185">Reference proteome</keyword>
<organism evidence="2 3">
    <name type="scientific">Deinococcus proteolyticus (strain ATCC 35074 / DSM 20540 / JCM 6276 / NBRC 101906 / NCIMB 13154 / VKM Ac-1939 / CCM 2703 / MRP)</name>
    <dbReference type="NCBI Taxonomy" id="693977"/>
    <lineage>
        <taxon>Bacteria</taxon>
        <taxon>Thermotogati</taxon>
        <taxon>Deinococcota</taxon>
        <taxon>Deinococci</taxon>
        <taxon>Deinococcales</taxon>
        <taxon>Deinococcaceae</taxon>
        <taxon>Deinococcus</taxon>
    </lineage>
</organism>
<proteinExistence type="predicted"/>
<accession>F0RJC4</accession>
<reference evidence="2 3" key="2">
    <citation type="journal article" date="2012" name="Stand. Genomic Sci.">
        <title>Complete genome sequence of the orange-red pigmented, radioresistant Deinococcus proteolyticus type strain (MRP(T)).</title>
        <authorList>
            <person name="Copeland A."/>
            <person name="Zeytun A."/>
            <person name="Yassawong M."/>
            <person name="Nolan M."/>
            <person name="Lucas S."/>
            <person name="Hammon N."/>
            <person name="Deshpande S."/>
            <person name="Cheng J.F."/>
            <person name="Han C."/>
            <person name="Tapia R."/>
            <person name="Goodwin L.A."/>
            <person name="Pitluck S."/>
            <person name="Mavromatis K."/>
            <person name="Liolios K."/>
            <person name="Pagani I."/>
            <person name="Ivanova N."/>
            <person name="Mikhailova N."/>
            <person name="Pati A."/>
            <person name="Chen A."/>
            <person name="Palaniappan K."/>
            <person name="Land M."/>
            <person name="Hauser L."/>
            <person name="Jeffries C.D."/>
            <person name="Brambilla E.M."/>
            <person name="Rohde M."/>
            <person name="Sikorski J."/>
            <person name="Pukall R."/>
            <person name="Goker M."/>
            <person name="Detter J.C."/>
            <person name="Woyke T."/>
            <person name="Bristow J."/>
            <person name="Eisen J.A."/>
            <person name="Markowitz V."/>
            <person name="Hugenholtz P."/>
            <person name="Kyrpides N.C."/>
            <person name="Klenk H.P."/>
            <person name="Lapidus A."/>
        </authorList>
    </citation>
    <scope>NUCLEOTIDE SEQUENCE [LARGE SCALE GENOMIC DNA]</scope>
    <source>
        <strain evidence="3">ATCC 35074 / DSM 20540 / JCM 6276 / NBRC 101906 / NCIMB 13154 / VKM Ac-1939 / CCM 2703 / MRP</strain>
    </source>
</reference>
<evidence type="ECO:0000313" key="2">
    <source>
        <dbReference type="EMBL" id="ADY25465.1"/>
    </source>
</evidence>
<evidence type="ECO:0000313" key="3">
    <source>
        <dbReference type="Proteomes" id="UP000007718"/>
    </source>
</evidence>
<dbReference type="Proteomes" id="UP000007718">
    <property type="component" value="Chromosome"/>
</dbReference>
<sequence>MLQSTLPQEGAKLVVLRLSQPSRTTRADRRLQASLLSEPSTPRSHREHGDAEVSSDFAVCVAALLQPLGSSHTPLLKLGTRILVRLPFHGP</sequence>
<name>F0RJC4_DEIPM</name>
<dbReference type="KEGG" id="dpt:Deipr_0292"/>
<dbReference type="AlphaFoldDB" id="F0RJC4"/>
<protein>
    <submittedName>
        <fullName evidence="2">Uncharacterized protein</fullName>
    </submittedName>
</protein>
<evidence type="ECO:0000256" key="1">
    <source>
        <dbReference type="SAM" id="MobiDB-lite"/>
    </source>
</evidence>
<gene>
    <name evidence="2" type="ordered locus">Deipr_0292</name>
</gene>
<dbReference type="HOGENOM" id="CLU_2422061_0_0_0"/>
<reference evidence="3" key="1">
    <citation type="submission" date="2011-02" db="EMBL/GenBank/DDBJ databases">
        <title>The complete sequence of chromosome of Deinococcus proteolyticus DSM 20540.</title>
        <authorList>
            <consortium name="US DOE Joint Genome Institute (JGI-PGF)"/>
            <person name="Lucas S."/>
            <person name="Copeland A."/>
            <person name="Lapidus A."/>
            <person name="Bruce D."/>
            <person name="Goodwin L."/>
            <person name="Pitluck S."/>
            <person name="Kyrpides N."/>
            <person name="Mavromatis K."/>
            <person name="Pagani I."/>
            <person name="Ivanova N."/>
            <person name="Ovchinnikova G."/>
            <person name="Zeytun A."/>
            <person name="Detter J.C."/>
            <person name="Han C."/>
            <person name="Land M."/>
            <person name="Hauser L."/>
            <person name="Markowitz V."/>
            <person name="Cheng J.-F."/>
            <person name="Hugenholtz P."/>
            <person name="Woyke T."/>
            <person name="Wu D."/>
            <person name="Pukall R."/>
            <person name="Steenblock K."/>
            <person name="Brambilla E."/>
            <person name="Klenk H.-P."/>
            <person name="Eisen J.A."/>
        </authorList>
    </citation>
    <scope>NUCLEOTIDE SEQUENCE [LARGE SCALE GENOMIC DNA]</scope>
    <source>
        <strain evidence="3">ATCC 35074 / DSM 20540 / JCM 6276 / NBRC 101906 / NCIMB 13154 / VKM Ac-1939 / CCM 2703 / MRP</strain>
    </source>
</reference>
<feature type="region of interest" description="Disordered" evidence="1">
    <location>
        <begin position="22"/>
        <end position="51"/>
    </location>
</feature>